<evidence type="ECO:0000256" key="18">
    <source>
        <dbReference type="PIRNR" id="PIRNR001563"/>
    </source>
</evidence>
<evidence type="ECO:0000256" key="11">
    <source>
        <dbReference type="ARBA" id="ARBA00022741"/>
    </source>
</evidence>
<evidence type="ECO:0000256" key="12">
    <source>
        <dbReference type="ARBA" id="ARBA00022840"/>
    </source>
</evidence>
<evidence type="ECO:0000313" key="21">
    <source>
        <dbReference type="EMBL" id="SFB20435.1"/>
    </source>
</evidence>
<comment type="pathway">
    <text evidence="2">Cofactor biosynthesis; tetrahydrofolate biosynthesis; 7,8-dihydrofolate from 2-amino-4-hydroxy-6-hydroxymethyl-7,8-dihydropteridine diphosphate and 4-aminobenzoate: step 2/2.</text>
</comment>
<dbReference type="PROSITE" id="PS01011">
    <property type="entry name" value="FOLYLPOLYGLU_SYNT_1"/>
    <property type="match status" value="1"/>
</dbReference>
<dbReference type="Pfam" id="PF02875">
    <property type="entry name" value="Mur_ligase_C"/>
    <property type="match status" value="1"/>
</dbReference>
<feature type="domain" description="Mur ligase C-terminal" evidence="19">
    <location>
        <begin position="290"/>
        <end position="410"/>
    </location>
</feature>
<sequence length="425" mass="47198">MDYEESLDYIHSIAWTDCEPGLERESELLELMGNPHKELKYIHIAGTNGKGSTAAMLASILTKAGYKTGLYTSPHIVKFNERFKINGEDISDEKVTELINYMKPFAEAMKGHPTEFELISALGFEYFKREKCDIVVLEVGLGGRLDSTNVIPSPVVSVITAIDLDHTQFLGDTVEKIAKEKSGIIKNGCKCVIYNQKPSIIEVVRDVCDQNNVELFISEDDEIIPKDINLKGQVFDYKDLKSLKIGLSGVYQRKNAALVLKIVEALRTCSYNISDDAIRQGLLDTKWISRFEVVSESPVFILDGGHNPQGVNATIESLTTLFGNKKIIFLVGVMADKDFESMISMVIPHAREFIAVAPDCESRALNADALARLVTKESKVEVHRCVELSDGIEMALNHAGKDGVICAIGSLYLSGDIKKYFYNKK</sequence>
<evidence type="ECO:0000256" key="6">
    <source>
        <dbReference type="ARBA" id="ARBA00013023"/>
    </source>
</evidence>
<evidence type="ECO:0000256" key="5">
    <source>
        <dbReference type="ARBA" id="ARBA00011245"/>
    </source>
</evidence>
<feature type="domain" description="Mur ligase central" evidence="20">
    <location>
        <begin position="44"/>
        <end position="260"/>
    </location>
</feature>
<evidence type="ECO:0000256" key="8">
    <source>
        <dbReference type="ARBA" id="ARBA00019357"/>
    </source>
</evidence>
<dbReference type="InterPro" id="IPR036615">
    <property type="entry name" value="Mur_ligase_C_dom_sf"/>
</dbReference>
<dbReference type="PANTHER" id="PTHR11136">
    <property type="entry name" value="FOLYLPOLYGLUTAMATE SYNTHASE-RELATED"/>
    <property type="match status" value="1"/>
</dbReference>
<keyword evidence="11 18" id="KW-0547">Nucleotide-binding</keyword>
<evidence type="ECO:0000256" key="7">
    <source>
        <dbReference type="ARBA" id="ARBA00013025"/>
    </source>
</evidence>
<dbReference type="GO" id="GO:0046656">
    <property type="term" value="P:folic acid biosynthetic process"/>
    <property type="evidence" value="ECO:0007669"/>
    <property type="project" value="UniProtKB-KW"/>
</dbReference>
<gene>
    <name evidence="21" type="ORF">SAMN05216249_11312</name>
</gene>
<evidence type="ECO:0000259" key="20">
    <source>
        <dbReference type="Pfam" id="PF08245"/>
    </source>
</evidence>
<proteinExistence type="inferred from homology"/>
<comment type="subunit">
    <text evidence="5">Monomer.</text>
</comment>
<evidence type="ECO:0000256" key="17">
    <source>
        <dbReference type="ARBA" id="ARBA00049161"/>
    </source>
</evidence>
<organism evidence="21 22">
    <name type="scientific">Acetitomaculum ruminis DSM 5522</name>
    <dbReference type="NCBI Taxonomy" id="1120918"/>
    <lineage>
        <taxon>Bacteria</taxon>
        <taxon>Bacillati</taxon>
        <taxon>Bacillota</taxon>
        <taxon>Clostridia</taxon>
        <taxon>Lachnospirales</taxon>
        <taxon>Lachnospiraceae</taxon>
        <taxon>Acetitomaculum</taxon>
    </lineage>
</organism>
<evidence type="ECO:0000256" key="1">
    <source>
        <dbReference type="ARBA" id="ARBA00001946"/>
    </source>
</evidence>
<evidence type="ECO:0000256" key="13">
    <source>
        <dbReference type="ARBA" id="ARBA00022842"/>
    </source>
</evidence>
<evidence type="ECO:0000313" key="22">
    <source>
        <dbReference type="Proteomes" id="UP000198838"/>
    </source>
</evidence>
<dbReference type="PANTHER" id="PTHR11136:SF0">
    <property type="entry name" value="DIHYDROFOLATE SYNTHETASE-RELATED"/>
    <property type="match status" value="1"/>
</dbReference>
<dbReference type="PIRSF" id="PIRSF001563">
    <property type="entry name" value="Folylpolyglu_synth"/>
    <property type="match status" value="1"/>
</dbReference>
<dbReference type="Gene3D" id="3.90.190.20">
    <property type="entry name" value="Mur ligase, C-terminal domain"/>
    <property type="match status" value="1"/>
</dbReference>
<dbReference type="FunFam" id="3.40.1190.10:FF:000004">
    <property type="entry name" value="Dihydrofolate synthase/folylpolyglutamate synthase"/>
    <property type="match status" value="1"/>
</dbReference>
<dbReference type="Pfam" id="PF08245">
    <property type="entry name" value="Mur_ligase_M"/>
    <property type="match status" value="1"/>
</dbReference>
<dbReference type="SUPFAM" id="SSF53244">
    <property type="entry name" value="MurD-like peptide ligases, peptide-binding domain"/>
    <property type="match status" value="1"/>
</dbReference>
<evidence type="ECO:0000256" key="10">
    <source>
        <dbReference type="ARBA" id="ARBA00022723"/>
    </source>
</evidence>
<protein>
    <recommendedName>
        <fullName evidence="8">Dihydrofolate synthase/folylpolyglutamate synthase</fullName>
        <ecNumber evidence="6">6.3.2.12</ecNumber>
        <ecNumber evidence="7">6.3.2.17</ecNumber>
    </recommendedName>
    <alternativeName>
        <fullName evidence="15">Tetrahydrofolylpolyglutamate synthase</fullName>
    </alternativeName>
</protein>
<keyword evidence="14" id="KW-0289">Folate biosynthesis</keyword>
<dbReference type="RefSeq" id="WP_143088296.1">
    <property type="nucleotide sequence ID" value="NZ_FOJY01000013.1"/>
</dbReference>
<keyword evidence="13" id="KW-0460">Magnesium</keyword>
<dbReference type="Proteomes" id="UP000198838">
    <property type="component" value="Unassembled WGS sequence"/>
</dbReference>
<dbReference type="NCBIfam" id="TIGR01499">
    <property type="entry name" value="folC"/>
    <property type="match status" value="1"/>
</dbReference>
<dbReference type="InterPro" id="IPR018109">
    <property type="entry name" value="Folylpolyglutamate_synth_CS"/>
</dbReference>
<dbReference type="InterPro" id="IPR001645">
    <property type="entry name" value="Folylpolyglutamate_synth"/>
</dbReference>
<dbReference type="GO" id="GO:0004326">
    <property type="term" value="F:tetrahydrofolylpolyglutamate synthase activity"/>
    <property type="evidence" value="ECO:0007669"/>
    <property type="project" value="UniProtKB-EC"/>
</dbReference>
<dbReference type="InterPro" id="IPR004101">
    <property type="entry name" value="Mur_ligase_C"/>
</dbReference>
<evidence type="ECO:0000256" key="15">
    <source>
        <dbReference type="ARBA" id="ARBA00030592"/>
    </source>
</evidence>
<dbReference type="InterPro" id="IPR036565">
    <property type="entry name" value="Mur-like_cat_sf"/>
</dbReference>
<reference evidence="21 22" key="1">
    <citation type="submission" date="2016-10" db="EMBL/GenBank/DDBJ databases">
        <authorList>
            <person name="de Groot N.N."/>
        </authorList>
    </citation>
    <scope>NUCLEOTIDE SEQUENCE [LARGE SCALE GENOMIC DNA]</scope>
    <source>
        <strain evidence="21 22">DSM 5522</strain>
    </source>
</reference>
<evidence type="ECO:0000256" key="4">
    <source>
        <dbReference type="ARBA" id="ARBA00008276"/>
    </source>
</evidence>
<comment type="pathway">
    <text evidence="3">Cofactor biosynthesis; tetrahydrofolylpolyglutamate biosynthesis.</text>
</comment>
<keyword evidence="12 18" id="KW-0067">ATP-binding</keyword>
<dbReference type="OrthoDB" id="9809356at2"/>
<comment type="similarity">
    <text evidence="4 18">Belongs to the folylpolyglutamate synthase family.</text>
</comment>
<dbReference type="EMBL" id="FOJY01000013">
    <property type="protein sequence ID" value="SFB20435.1"/>
    <property type="molecule type" value="Genomic_DNA"/>
</dbReference>
<evidence type="ECO:0000256" key="2">
    <source>
        <dbReference type="ARBA" id="ARBA00004799"/>
    </source>
</evidence>
<comment type="cofactor">
    <cofactor evidence="1">
        <name>Mg(2+)</name>
        <dbReference type="ChEBI" id="CHEBI:18420"/>
    </cofactor>
</comment>
<keyword evidence="22" id="KW-1185">Reference proteome</keyword>
<dbReference type="SUPFAM" id="SSF53623">
    <property type="entry name" value="MurD-like peptide ligases, catalytic domain"/>
    <property type="match status" value="1"/>
</dbReference>
<dbReference type="Gene3D" id="3.40.1190.10">
    <property type="entry name" value="Mur-like, catalytic domain"/>
    <property type="match status" value="1"/>
</dbReference>
<comment type="catalytic activity">
    <reaction evidence="16">
        <text>(6S)-5,6,7,8-tetrahydrofolyl-(gamma-L-Glu)(n) + L-glutamate + ATP = (6S)-5,6,7,8-tetrahydrofolyl-(gamma-L-Glu)(n+1) + ADP + phosphate + H(+)</text>
        <dbReference type="Rhea" id="RHEA:10580"/>
        <dbReference type="Rhea" id="RHEA-COMP:14738"/>
        <dbReference type="Rhea" id="RHEA-COMP:14740"/>
        <dbReference type="ChEBI" id="CHEBI:15378"/>
        <dbReference type="ChEBI" id="CHEBI:29985"/>
        <dbReference type="ChEBI" id="CHEBI:30616"/>
        <dbReference type="ChEBI" id="CHEBI:43474"/>
        <dbReference type="ChEBI" id="CHEBI:141005"/>
        <dbReference type="ChEBI" id="CHEBI:456216"/>
        <dbReference type="EC" id="6.3.2.17"/>
    </reaction>
</comment>
<evidence type="ECO:0000256" key="14">
    <source>
        <dbReference type="ARBA" id="ARBA00022909"/>
    </source>
</evidence>
<dbReference type="EC" id="6.3.2.12" evidence="6"/>
<dbReference type="GO" id="GO:0046872">
    <property type="term" value="F:metal ion binding"/>
    <property type="evidence" value="ECO:0007669"/>
    <property type="project" value="UniProtKB-KW"/>
</dbReference>
<evidence type="ECO:0000256" key="3">
    <source>
        <dbReference type="ARBA" id="ARBA00005150"/>
    </source>
</evidence>
<evidence type="ECO:0000259" key="19">
    <source>
        <dbReference type="Pfam" id="PF02875"/>
    </source>
</evidence>
<dbReference type="GO" id="GO:0005524">
    <property type="term" value="F:ATP binding"/>
    <property type="evidence" value="ECO:0007669"/>
    <property type="project" value="UniProtKB-KW"/>
</dbReference>
<dbReference type="GO" id="GO:0008841">
    <property type="term" value="F:dihydrofolate synthase activity"/>
    <property type="evidence" value="ECO:0007669"/>
    <property type="project" value="UniProtKB-EC"/>
</dbReference>
<name>A0A1I0Z493_9FIRM</name>
<dbReference type="GO" id="GO:0005737">
    <property type="term" value="C:cytoplasm"/>
    <property type="evidence" value="ECO:0007669"/>
    <property type="project" value="TreeGrafter"/>
</dbReference>
<dbReference type="AlphaFoldDB" id="A0A1I0Z493"/>
<keyword evidence="10" id="KW-0479">Metal-binding</keyword>
<evidence type="ECO:0000256" key="9">
    <source>
        <dbReference type="ARBA" id="ARBA00022598"/>
    </source>
</evidence>
<evidence type="ECO:0000256" key="16">
    <source>
        <dbReference type="ARBA" id="ARBA00047493"/>
    </source>
</evidence>
<comment type="catalytic activity">
    <reaction evidence="17">
        <text>7,8-dihydropteroate + L-glutamate + ATP = 7,8-dihydrofolate + ADP + phosphate + H(+)</text>
        <dbReference type="Rhea" id="RHEA:23584"/>
        <dbReference type="ChEBI" id="CHEBI:15378"/>
        <dbReference type="ChEBI" id="CHEBI:17839"/>
        <dbReference type="ChEBI" id="CHEBI:29985"/>
        <dbReference type="ChEBI" id="CHEBI:30616"/>
        <dbReference type="ChEBI" id="CHEBI:43474"/>
        <dbReference type="ChEBI" id="CHEBI:57451"/>
        <dbReference type="ChEBI" id="CHEBI:456216"/>
        <dbReference type="EC" id="6.3.2.12"/>
    </reaction>
</comment>
<dbReference type="InterPro" id="IPR013221">
    <property type="entry name" value="Mur_ligase_cen"/>
</dbReference>
<dbReference type="STRING" id="1120918.SAMN05216249_11312"/>
<keyword evidence="9 18" id="KW-0436">Ligase</keyword>
<accession>A0A1I0Z493</accession>
<dbReference type="PROSITE" id="PS01012">
    <property type="entry name" value="FOLYLPOLYGLU_SYNT_2"/>
    <property type="match status" value="1"/>
</dbReference>
<dbReference type="EC" id="6.3.2.17" evidence="7"/>